<name>A0A1U9UM51_CUPNE</name>
<evidence type="ECO:0000313" key="2">
    <source>
        <dbReference type="Proteomes" id="UP000189627"/>
    </source>
</evidence>
<dbReference type="Proteomes" id="UP000189627">
    <property type="component" value="Chromosome 1"/>
</dbReference>
<dbReference type="PANTHER" id="PTHR35841:SF1">
    <property type="entry name" value="PHOSPHONATES-BINDING PERIPLASMIC PROTEIN"/>
    <property type="match status" value="1"/>
</dbReference>
<protein>
    <submittedName>
        <fullName evidence="1">ABC transporter permease</fullName>
    </submittedName>
</protein>
<organism evidence="1 2">
    <name type="scientific">Cupriavidus necator</name>
    <name type="common">Alcaligenes eutrophus</name>
    <name type="synonym">Ralstonia eutropha</name>
    <dbReference type="NCBI Taxonomy" id="106590"/>
    <lineage>
        <taxon>Bacteria</taxon>
        <taxon>Pseudomonadati</taxon>
        <taxon>Pseudomonadota</taxon>
        <taxon>Betaproteobacteria</taxon>
        <taxon>Burkholderiales</taxon>
        <taxon>Burkholderiaceae</taxon>
        <taxon>Cupriavidus</taxon>
    </lineage>
</organism>
<dbReference type="EMBL" id="CP017757">
    <property type="protein sequence ID" value="AQV93660.1"/>
    <property type="molecule type" value="Genomic_DNA"/>
</dbReference>
<dbReference type="Pfam" id="PF12974">
    <property type="entry name" value="Phosphonate-bd"/>
    <property type="match status" value="1"/>
</dbReference>
<dbReference type="RefSeq" id="WP_078195987.1">
    <property type="nucleotide sequence ID" value="NZ_CP017757.2"/>
</dbReference>
<dbReference type="AlphaFoldDB" id="A0A1U9UM51"/>
<evidence type="ECO:0000313" key="1">
    <source>
        <dbReference type="EMBL" id="AQV93660.1"/>
    </source>
</evidence>
<sequence>MIASARMYSVSAPAGQAWRALLAHVAERAGVDLPYVEHAAPAPVSALWARPDCGCVFMCGYPYASAAVSPQLLAAPVPALPRYGGRPVYFTEFIVRADAPERTLAQTFGGKLACMLPESNSGYNAPRHHLMRLAPAGARALYRATEVPTPTPREVIAAVIGGRAEVGVVDSYVLDLLRRFEPTLVAQLKTLAVTKATPIPPLVAAAQIDPRQCARVRAALLALHEDAAGTGLLAMLGLARFAAVQPADYAVLPAMAREADQAGFALTDAGPGAGMSLPGARAI</sequence>
<dbReference type="PANTHER" id="PTHR35841">
    <property type="entry name" value="PHOSPHONATES-BINDING PERIPLASMIC PROTEIN"/>
    <property type="match status" value="1"/>
</dbReference>
<reference evidence="2" key="1">
    <citation type="submission" date="2017-02" db="EMBL/GenBank/DDBJ databases">
        <title>Complete genome sequence of Cupriavidus necator strain NH9, a 3-chlorobenzoate degrader.</title>
        <authorList>
            <person name="Moriuchi R."/>
            <person name="Dohra H."/>
            <person name="Ogawa N."/>
        </authorList>
    </citation>
    <scope>NUCLEOTIDE SEQUENCE [LARGE SCALE GENOMIC DNA]</scope>
    <source>
        <strain evidence="2">NH9</strain>
    </source>
</reference>
<dbReference type="KEGG" id="cuh:BJN34_07110"/>
<dbReference type="OrthoDB" id="5599602at2"/>
<dbReference type="Gene3D" id="3.40.190.10">
    <property type="entry name" value="Periplasmic binding protein-like II"/>
    <property type="match status" value="2"/>
</dbReference>
<proteinExistence type="predicted"/>
<gene>
    <name evidence="1" type="ORF">BJN34_07110</name>
</gene>
<accession>A0A1U9UM51</accession>
<dbReference type="SUPFAM" id="SSF53850">
    <property type="entry name" value="Periplasmic binding protein-like II"/>
    <property type="match status" value="1"/>
</dbReference>